<accession>A0AA44Q607</accession>
<dbReference type="AlphaFoldDB" id="A0AA44Q607"/>
<comment type="caution">
    <text evidence="2">The sequence shown here is derived from an EMBL/GenBank/DDBJ whole genome shotgun (WGS) entry which is preliminary data.</text>
</comment>
<keyword evidence="1" id="KW-0812">Transmembrane</keyword>
<protein>
    <submittedName>
        <fullName evidence="2">Uncharacterized protein</fullName>
    </submittedName>
</protein>
<evidence type="ECO:0000313" key="3">
    <source>
        <dbReference type="Proteomes" id="UP000226357"/>
    </source>
</evidence>
<feature type="transmembrane region" description="Helical" evidence="1">
    <location>
        <begin position="43"/>
        <end position="65"/>
    </location>
</feature>
<proteinExistence type="predicted"/>
<sequence>MLVNAIFIKSLIIFLPVFAQLKRPIVENRRLNLIPDKHPISAIIFFVTASAGVNASVIVCHYLGYKSVLLPVSGFSPKLMTFSPFP</sequence>
<dbReference type="Proteomes" id="UP000226357">
    <property type="component" value="Unassembled WGS sequence"/>
</dbReference>
<keyword evidence="1" id="KW-0472">Membrane</keyword>
<keyword evidence="1" id="KW-1133">Transmembrane helix</keyword>
<dbReference type="EMBL" id="NVBO01000389">
    <property type="protein sequence ID" value="PFR85643.1"/>
    <property type="molecule type" value="Genomic_DNA"/>
</dbReference>
<name>A0AA44Q607_BACCE</name>
<reference evidence="2 3" key="1">
    <citation type="submission" date="2017-09" db="EMBL/GenBank/DDBJ databases">
        <title>Large-scale bioinformatics analysis of Bacillus genomes uncovers conserved roles of natural products in bacterial physiology.</title>
        <authorList>
            <consortium name="Agbiome Team Llc"/>
            <person name="Bleich R.M."/>
            <person name="Grubbs K.J."/>
            <person name="Santa Maria K.C."/>
            <person name="Allen S.E."/>
            <person name="Farag S."/>
            <person name="Shank E.A."/>
            <person name="Bowers A."/>
        </authorList>
    </citation>
    <scope>NUCLEOTIDE SEQUENCE [LARGE SCALE GENOMIC DNA]</scope>
    <source>
        <strain evidence="2 3">AFS067272</strain>
    </source>
</reference>
<evidence type="ECO:0000313" key="2">
    <source>
        <dbReference type="EMBL" id="PFR85643.1"/>
    </source>
</evidence>
<gene>
    <name evidence="2" type="ORF">COK38_26535</name>
</gene>
<evidence type="ECO:0000256" key="1">
    <source>
        <dbReference type="SAM" id="Phobius"/>
    </source>
</evidence>
<organism evidence="2 3">
    <name type="scientific">Bacillus cereus</name>
    <dbReference type="NCBI Taxonomy" id="1396"/>
    <lineage>
        <taxon>Bacteria</taxon>
        <taxon>Bacillati</taxon>
        <taxon>Bacillota</taxon>
        <taxon>Bacilli</taxon>
        <taxon>Bacillales</taxon>
        <taxon>Bacillaceae</taxon>
        <taxon>Bacillus</taxon>
        <taxon>Bacillus cereus group</taxon>
    </lineage>
</organism>